<reference evidence="2 3" key="1">
    <citation type="submission" date="2007-06" db="EMBL/GenBank/DDBJ databases">
        <authorList>
            <person name="Shimkets L."/>
            <person name="Ferriera S."/>
            <person name="Johnson J."/>
            <person name="Kravitz S."/>
            <person name="Beeson K."/>
            <person name="Sutton G."/>
            <person name="Rogers Y.-H."/>
            <person name="Friedman R."/>
            <person name="Frazier M."/>
            <person name="Venter J.C."/>
        </authorList>
    </citation>
    <scope>NUCLEOTIDE SEQUENCE [LARGE SCALE GENOMIC DNA]</scope>
    <source>
        <strain evidence="2 3">SIR-1</strain>
    </source>
</reference>
<dbReference type="Gene3D" id="3.30.70.3000">
    <property type="match status" value="1"/>
</dbReference>
<dbReference type="eggNOG" id="COG4021">
    <property type="taxonomic scope" value="Bacteria"/>
</dbReference>
<dbReference type="EMBL" id="ABCS01000036">
    <property type="protein sequence ID" value="EDM78050.1"/>
    <property type="molecule type" value="Genomic_DNA"/>
</dbReference>
<gene>
    <name evidence="2" type="ORF">PPSIR1_23574</name>
</gene>
<dbReference type="STRING" id="391625.PPSIR1_23574"/>
<dbReference type="InterPro" id="IPR038469">
    <property type="entry name" value="tRNAHis_GuaTrfase_Thg1_sf"/>
</dbReference>
<dbReference type="AlphaFoldDB" id="A6G7V7"/>
<dbReference type="Pfam" id="PF04446">
    <property type="entry name" value="Thg1"/>
    <property type="match status" value="1"/>
</dbReference>
<protein>
    <recommendedName>
        <fullName evidence="1">tRNAHis guanylyltransferase catalytic domain-containing protein</fullName>
    </recommendedName>
</protein>
<dbReference type="RefSeq" id="WP_006972802.1">
    <property type="nucleotide sequence ID" value="NZ_ABCS01000036.1"/>
</dbReference>
<keyword evidence="3" id="KW-1185">Reference proteome</keyword>
<accession>A6G7V7</accession>
<dbReference type="OrthoDB" id="4547336at2"/>
<evidence type="ECO:0000313" key="2">
    <source>
        <dbReference type="EMBL" id="EDM78050.1"/>
    </source>
</evidence>
<dbReference type="GO" id="GO:0006400">
    <property type="term" value="P:tRNA modification"/>
    <property type="evidence" value="ECO:0007669"/>
    <property type="project" value="InterPro"/>
</dbReference>
<feature type="domain" description="tRNAHis guanylyltransferase catalytic" evidence="1">
    <location>
        <begin position="9"/>
        <end position="140"/>
    </location>
</feature>
<dbReference type="GO" id="GO:0000287">
    <property type="term" value="F:magnesium ion binding"/>
    <property type="evidence" value="ECO:0007669"/>
    <property type="project" value="InterPro"/>
</dbReference>
<dbReference type="InterPro" id="IPR024956">
    <property type="entry name" value="tRNAHis_GuaTrfase_cat"/>
</dbReference>
<organism evidence="2 3">
    <name type="scientific">Plesiocystis pacifica SIR-1</name>
    <dbReference type="NCBI Taxonomy" id="391625"/>
    <lineage>
        <taxon>Bacteria</taxon>
        <taxon>Pseudomonadati</taxon>
        <taxon>Myxococcota</taxon>
        <taxon>Polyangia</taxon>
        <taxon>Nannocystales</taxon>
        <taxon>Nannocystaceae</taxon>
        <taxon>Plesiocystis</taxon>
    </lineage>
</organism>
<sequence length="274" mass="31052">MTDKTALGDRMKLYERAEAGRRFMPLLPICARIDGKRFSRWTKGLARPYDERLSATMVAVTQALVEDTHARVGYTQSDEISLVFYSESADSQVFLDGRVQKLTSILASMATARFNTEARARVPERADAPALFDCRCWTVPNLDEAANALLWRERDATKNSLSMAARSHYSHAQLDGKRGPDMHEMLHAAGVNWNDYPSFFKRGTFVRRERVSRPFSTEELERLPPRHAARANPDLVIERTVVRAVDMPPLNRIRNRVAALFEGAEPELFEADPA</sequence>
<dbReference type="PANTHER" id="PTHR12729:SF1">
    <property type="entry name" value="TRNAHIS GUANYLYLTRANSFERASE CATALYTIC DOMAIN-CONTAINING PROTEIN"/>
    <property type="match status" value="1"/>
</dbReference>
<dbReference type="PANTHER" id="PTHR12729">
    <property type="entry name" value="TRNA(HIS) GUANYLYLTRANSFERASE-RELATED"/>
    <property type="match status" value="1"/>
</dbReference>
<name>A6G7V7_9BACT</name>
<dbReference type="InterPro" id="IPR007537">
    <property type="entry name" value="tRNAHis_GuaTrfase_Thg1"/>
</dbReference>
<comment type="caution">
    <text evidence="2">The sequence shown here is derived from an EMBL/GenBank/DDBJ whole genome shotgun (WGS) entry which is preliminary data.</text>
</comment>
<evidence type="ECO:0000313" key="3">
    <source>
        <dbReference type="Proteomes" id="UP000005801"/>
    </source>
</evidence>
<dbReference type="Proteomes" id="UP000005801">
    <property type="component" value="Unassembled WGS sequence"/>
</dbReference>
<evidence type="ECO:0000259" key="1">
    <source>
        <dbReference type="Pfam" id="PF04446"/>
    </source>
</evidence>
<proteinExistence type="predicted"/>
<dbReference type="GO" id="GO:0008193">
    <property type="term" value="F:tRNA guanylyltransferase activity"/>
    <property type="evidence" value="ECO:0007669"/>
    <property type="project" value="InterPro"/>
</dbReference>